<evidence type="ECO:0000313" key="1">
    <source>
        <dbReference type="EMBL" id="SVB08582.1"/>
    </source>
</evidence>
<feature type="non-terminal residue" evidence="1">
    <location>
        <position position="120"/>
    </location>
</feature>
<organism evidence="1">
    <name type="scientific">marine metagenome</name>
    <dbReference type="NCBI Taxonomy" id="408172"/>
    <lineage>
        <taxon>unclassified sequences</taxon>
        <taxon>metagenomes</taxon>
        <taxon>ecological metagenomes</taxon>
    </lineage>
</organism>
<evidence type="ECO:0008006" key="2">
    <source>
        <dbReference type="Google" id="ProtNLM"/>
    </source>
</evidence>
<protein>
    <recommendedName>
        <fullName evidence="2">YokE-like PH domain-containing protein</fullName>
    </recommendedName>
</protein>
<gene>
    <name evidence="1" type="ORF">METZ01_LOCUS161436</name>
</gene>
<dbReference type="AlphaFoldDB" id="A0A382B5M7"/>
<name>A0A382B5M7_9ZZZZ</name>
<reference evidence="1" key="1">
    <citation type="submission" date="2018-05" db="EMBL/GenBank/DDBJ databases">
        <authorList>
            <person name="Lanie J.A."/>
            <person name="Ng W.-L."/>
            <person name="Kazmierczak K.M."/>
            <person name="Andrzejewski T.M."/>
            <person name="Davidsen T.M."/>
            <person name="Wayne K.J."/>
            <person name="Tettelin H."/>
            <person name="Glass J.I."/>
            <person name="Rusch D."/>
            <person name="Podicherti R."/>
            <person name="Tsui H.-C.T."/>
            <person name="Winkler M.E."/>
        </authorList>
    </citation>
    <scope>NUCLEOTIDE SEQUENCE</scope>
</reference>
<accession>A0A382B5M7</accession>
<sequence>MSQTAGQLVTETLEPERLLERAPSEVVSALEALLEEGEQELIRVDSDFTAELKYGRRWVVVTSRRALVLSVVGDLMADVDIEDLAVTRVDSLVGGSQLTMERKTAPTIRFAYSSTEAVRP</sequence>
<proteinExistence type="predicted"/>
<dbReference type="EMBL" id="UINC01028133">
    <property type="protein sequence ID" value="SVB08582.1"/>
    <property type="molecule type" value="Genomic_DNA"/>
</dbReference>